<dbReference type="SUPFAM" id="SSF52980">
    <property type="entry name" value="Restriction endonuclease-like"/>
    <property type="match status" value="1"/>
</dbReference>
<dbReference type="EMBL" id="QFFI01000014">
    <property type="protein sequence ID" value="PWG62953.1"/>
    <property type="molecule type" value="Genomic_DNA"/>
</dbReference>
<dbReference type="OrthoDB" id="9799703at2"/>
<name>A0A2U2N1K5_9GAMM</name>
<evidence type="ECO:0000313" key="3">
    <source>
        <dbReference type="Proteomes" id="UP000245474"/>
    </source>
</evidence>
<dbReference type="Proteomes" id="UP000245474">
    <property type="component" value="Unassembled WGS sequence"/>
</dbReference>
<dbReference type="CDD" id="cd06260">
    <property type="entry name" value="DUF820-like"/>
    <property type="match status" value="1"/>
</dbReference>
<dbReference type="AlphaFoldDB" id="A0A2U2N1K5"/>
<organism evidence="2 3">
    <name type="scientific">Sediminicurvatus halobius</name>
    <dbReference type="NCBI Taxonomy" id="2182432"/>
    <lineage>
        <taxon>Bacteria</taxon>
        <taxon>Pseudomonadati</taxon>
        <taxon>Pseudomonadota</taxon>
        <taxon>Gammaproteobacteria</taxon>
        <taxon>Chromatiales</taxon>
        <taxon>Ectothiorhodospiraceae</taxon>
        <taxon>Sediminicurvatus</taxon>
    </lineage>
</organism>
<evidence type="ECO:0000313" key="2">
    <source>
        <dbReference type="EMBL" id="PWG62953.1"/>
    </source>
</evidence>
<dbReference type="PANTHER" id="PTHR36558:SF1">
    <property type="entry name" value="RESTRICTION ENDONUCLEASE DOMAIN-CONTAINING PROTEIN-RELATED"/>
    <property type="match status" value="1"/>
</dbReference>
<keyword evidence="3" id="KW-1185">Reference proteome</keyword>
<sequence length="190" mass="21350">MGLPVRDDQRHTYADYLRWPEDERYELIDGIAYAMAPAPGRRHQEIVVEMLRQVADALEGHPCRVYVAPFDVRLPRGHEADERIDTVVQPDLSVICDEAKLDERGCRGAPDWVIEVISPSTASHDQVKKRDVYERAGVTELWLVHPGDGIVSVYTLQSGQYGKPRILELAGNLAATVLPGVEIDWGRALR</sequence>
<evidence type="ECO:0000259" key="1">
    <source>
        <dbReference type="Pfam" id="PF05685"/>
    </source>
</evidence>
<accession>A0A2U2N1K5</accession>
<dbReference type="Pfam" id="PF05685">
    <property type="entry name" value="Uma2"/>
    <property type="match status" value="1"/>
</dbReference>
<feature type="domain" description="Putative restriction endonuclease" evidence="1">
    <location>
        <begin position="14"/>
        <end position="184"/>
    </location>
</feature>
<dbReference type="RefSeq" id="WP_109678702.1">
    <property type="nucleotide sequence ID" value="NZ_CP086615.1"/>
</dbReference>
<dbReference type="InterPro" id="IPR012296">
    <property type="entry name" value="Nuclease_put_TT1808"/>
</dbReference>
<protein>
    <recommendedName>
        <fullName evidence="1">Putative restriction endonuclease domain-containing protein</fullName>
    </recommendedName>
</protein>
<dbReference type="InterPro" id="IPR008538">
    <property type="entry name" value="Uma2"/>
</dbReference>
<reference evidence="2 3" key="1">
    <citation type="submission" date="2018-05" db="EMBL/GenBank/DDBJ databases">
        <title>Spiribacter halobius sp. nov., a moderately halophilic bacterium isolated from marine solar saltern.</title>
        <authorList>
            <person name="Zheng W.-S."/>
            <person name="Lu D.-C."/>
            <person name="Du Z.-J."/>
        </authorList>
    </citation>
    <scope>NUCLEOTIDE SEQUENCE [LARGE SCALE GENOMIC DNA]</scope>
    <source>
        <strain evidence="2 3">E85</strain>
    </source>
</reference>
<dbReference type="Gene3D" id="3.90.1570.10">
    <property type="entry name" value="tt1808, chain A"/>
    <property type="match status" value="1"/>
</dbReference>
<comment type="caution">
    <text evidence="2">The sequence shown here is derived from an EMBL/GenBank/DDBJ whole genome shotgun (WGS) entry which is preliminary data.</text>
</comment>
<dbReference type="PANTHER" id="PTHR36558">
    <property type="entry name" value="GLR1098 PROTEIN"/>
    <property type="match status" value="1"/>
</dbReference>
<proteinExistence type="predicted"/>
<gene>
    <name evidence="2" type="ORF">DEM34_10160</name>
</gene>
<dbReference type="InterPro" id="IPR011335">
    <property type="entry name" value="Restrct_endonuc-II-like"/>
</dbReference>